<dbReference type="PRINTS" id="PR00461">
    <property type="entry name" value="PLPEROXIDASE"/>
</dbReference>
<dbReference type="AlphaFoldDB" id="A0A9E7EFV1"/>
<feature type="binding site" evidence="14">
    <location>
        <position position="126"/>
    </location>
    <ligand>
        <name>Ca(2+)</name>
        <dbReference type="ChEBI" id="CHEBI:29108"/>
        <label>1</label>
    </ligand>
</feature>
<feature type="binding site" description="axial binding residue" evidence="14">
    <location>
        <position position="240"/>
    </location>
    <ligand>
        <name>heme b</name>
        <dbReference type="ChEBI" id="CHEBI:60344"/>
    </ligand>
    <ligandPart>
        <name>Fe</name>
        <dbReference type="ChEBI" id="CHEBI:18248"/>
    </ligandPart>
</feature>
<keyword evidence="8 16" id="KW-1015">Disulfide bond</keyword>
<evidence type="ECO:0000256" key="16">
    <source>
        <dbReference type="PIRSR" id="PIRSR600823-5"/>
    </source>
</evidence>
<dbReference type="InterPro" id="IPR033905">
    <property type="entry name" value="Secretory_peroxidase"/>
</dbReference>
<evidence type="ECO:0000256" key="4">
    <source>
        <dbReference type="ARBA" id="ARBA00022723"/>
    </source>
</evidence>
<comment type="cofactor">
    <cofactor evidence="14 17">
        <name>heme b</name>
        <dbReference type="ChEBI" id="CHEBI:60344"/>
    </cofactor>
    <text evidence="14 17">Binds 1 heme b (iron(II)-protoporphyrin IX) group per subunit.</text>
</comment>
<feature type="active site" description="Proton acceptor" evidence="12">
    <location>
        <position position="116"/>
    </location>
</feature>
<evidence type="ECO:0000256" key="11">
    <source>
        <dbReference type="ARBA" id="ARBA00023324"/>
    </source>
</evidence>
<keyword evidence="6 17" id="KW-0560">Oxidoreductase</keyword>
<feature type="disulfide bond" evidence="16">
    <location>
        <begin position="170"/>
        <end position="377"/>
    </location>
</feature>
<dbReference type="OrthoDB" id="2113341at2759"/>
<dbReference type="Gene3D" id="1.10.520.10">
    <property type="match status" value="1"/>
</dbReference>
<comment type="similarity">
    <text evidence="17">Belongs to the peroxidase family. Classical plant (class III) peroxidase subfamily.</text>
</comment>
<evidence type="ECO:0000256" key="8">
    <source>
        <dbReference type="ARBA" id="ARBA00023157"/>
    </source>
</evidence>
<evidence type="ECO:0000256" key="10">
    <source>
        <dbReference type="ARBA" id="ARBA00023283"/>
    </source>
</evidence>
<protein>
    <recommendedName>
        <fullName evidence="17">Peroxidase</fullName>
        <ecNumber evidence="17">1.11.1.7</ecNumber>
    </recommendedName>
</protein>
<dbReference type="SUPFAM" id="SSF48113">
    <property type="entry name" value="Heme-dependent peroxidases"/>
    <property type="match status" value="1"/>
</dbReference>
<comment type="cofactor">
    <cofactor evidence="14 17">
        <name>Ca(2+)</name>
        <dbReference type="ChEBI" id="CHEBI:29108"/>
    </cofactor>
    <text evidence="14 17">Binds 2 calcium ions per subunit.</text>
</comment>
<reference evidence="19" key="1">
    <citation type="submission" date="2022-05" db="EMBL/GenBank/DDBJ databases">
        <title>The Musa troglodytarum L. genome provides insights into the mechanism of non-climacteric behaviour and enrichment of carotenoids.</title>
        <authorList>
            <person name="Wang J."/>
        </authorList>
    </citation>
    <scope>NUCLEOTIDE SEQUENCE</scope>
    <source>
        <tissue evidence="19">Leaf</tissue>
    </source>
</reference>
<accession>A0A9E7EFV1</accession>
<proteinExistence type="inferred from homology"/>
<evidence type="ECO:0000256" key="7">
    <source>
        <dbReference type="ARBA" id="ARBA00023004"/>
    </source>
</evidence>
<dbReference type="Pfam" id="PF00141">
    <property type="entry name" value="peroxidase"/>
    <property type="match status" value="1"/>
</dbReference>
<feature type="binding site" evidence="14">
    <location>
        <position position="122"/>
    </location>
    <ligand>
        <name>Ca(2+)</name>
        <dbReference type="ChEBI" id="CHEBI:29108"/>
        <label>1</label>
    </ligand>
</feature>
<evidence type="ECO:0000256" key="1">
    <source>
        <dbReference type="ARBA" id="ARBA00000189"/>
    </source>
</evidence>
<keyword evidence="4 14" id="KW-0479">Metal-binding</keyword>
<comment type="subcellular location">
    <subcellularLocation>
        <location evidence="17">Secreted</location>
    </subcellularLocation>
</comment>
<keyword evidence="9" id="KW-0325">Glycoprotein</keyword>
<comment type="function">
    <text evidence="17">Removal of H(2)O(2), oxidation of toxic reductants, biosynthesis and degradation of lignin, suberization, auxin catabolism, response to environmental stresses such as wounding, pathogen attack and oxidative stress.</text>
</comment>
<dbReference type="EC" id="1.11.1.7" evidence="17"/>
<keyword evidence="3 17" id="KW-0349">Heme</keyword>
<keyword evidence="17" id="KW-0964">Secreted</keyword>
<feature type="disulfide bond" evidence="16">
    <location>
        <begin position="118"/>
        <end position="123"/>
    </location>
</feature>
<dbReference type="GO" id="GO:0042744">
    <property type="term" value="P:hydrogen peroxide catabolic process"/>
    <property type="evidence" value="ECO:0007669"/>
    <property type="project" value="UniProtKB-KW"/>
</dbReference>
<evidence type="ECO:0000259" key="18">
    <source>
        <dbReference type="PROSITE" id="PS50873"/>
    </source>
</evidence>
<dbReference type="GO" id="GO:0005576">
    <property type="term" value="C:extracellular region"/>
    <property type="evidence" value="ECO:0007669"/>
    <property type="project" value="UniProtKB-SubCell"/>
</dbReference>
<keyword evidence="2 17" id="KW-0575">Peroxidase</keyword>
<feature type="binding site" evidence="14">
    <location>
        <position position="120"/>
    </location>
    <ligand>
        <name>Ca(2+)</name>
        <dbReference type="ChEBI" id="CHEBI:29108"/>
        <label>1</label>
    </ligand>
</feature>
<sequence length="384" mass="41444">MSGPCAHIHLQETSSTNRSTWESMKPHRIKLRCSLNKLPWRRTAGSAAEFGTMCNMAALSLVLLLLAHAPTIALSLQVHYYRNSCPRAEIIVKQVVQKHFLQDPSVPAGLLRLHFHDCFVRGCDASVLLDSTADDVAEKEAAPNLTLRTFDVIDAAKAELEKVCGGVVSCADVLALAARDGVALSGGAAYALPTGRRDGTVSVASDVRLPSPYFSIQAAEAAFRNISLDLVDLATLLGAHGVGFCHCGFVIDRLYNFQATGSSDPRIDPAVLAALKQQCPPEVVLPSNVTKDPKIFLNQATTSPPFLLDTSFYRSLLDGKAVLQLDQDLAFTDVTSRLAARFVSDPKRFIHQFSKSMIKLGSVGVLTGGEGEIRLNCRKVNSKA</sequence>
<evidence type="ECO:0000256" key="6">
    <source>
        <dbReference type="ARBA" id="ARBA00023002"/>
    </source>
</evidence>
<dbReference type="InterPro" id="IPR010255">
    <property type="entry name" value="Haem_peroxidase_sf"/>
</dbReference>
<feature type="binding site" evidence="14">
    <location>
        <position position="309"/>
    </location>
    <ligand>
        <name>Ca(2+)</name>
        <dbReference type="ChEBI" id="CHEBI:29108"/>
        <label>2</label>
    </ligand>
</feature>
<dbReference type="InterPro" id="IPR002016">
    <property type="entry name" value="Haem_peroxidase"/>
</dbReference>
<feature type="site" description="Transition state stabilizer" evidence="15">
    <location>
        <position position="112"/>
    </location>
</feature>
<evidence type="ECO:0000256" key="13">
    <source>
        <dbReference type="PIRSR" id="PIRSR600823-2"/>
    </source>
</evidence>
<feature type="binding site" evidence="13">
    <location>
        <position position="210"/>
    </location>
    <ligand>
        <name>substrate</name>
    </ligand>
</feature>
<dbReference type="InterPro" id="IPR000823">
    <property type="entry name" value="Peroxidase_pln"/>
</dbReference>
<dbReference type="PANTHER" id="PTHR31235">
    <property type="entry name" value="PEROXIDASE 25-RELATED"/>
    <property type="match status" value="1"/>
</dbReference>
<keyword evidence="20" id="KW-1185">Reference proteome</keyword>
<evidence type="ECO:0000313" key="19">
    <source>
        <dbReference type="EMBL" id="URD76132.1"/>
    </source>
</evidence>
<feature type="binding site" evidence="14">
    <location>
        <position position="124"/>
    </location>
    <ligand>
        <name>Ca(2+)</name>
        <dbReference type="ChEBI" id="CHEBI:29108"/>
        <label>1</label>
    </ligand>
</feature>
<feature type="binding site" evidence="14">
    <location>
        <position position="138"/>
    </location>
    <ligand>
        <name>Ca(2+)</name>
        <dbReference type="ChEBI" id="CHEBI:29108"/>
        <label>1</label>
    </ligand>
</feature>
<evidence type="ECO:0000256" key="9">
    <source>
        <dbReference type="ARBA" id="ARBA00023180"/>
    </source>
</evidence>
<organism evidence="19 20">
    <name type="scientific">Musa troglodytarum</name>
    <name type="common">fe'i banana</name>
    <dbReference type="NCBI Taxonomy" id="320322"/>
    <lineage>
        <taxon>Eukaryota</taxon>
        <taxon>Viridiplantae</taxon>
        <taxon>Streptophyta</taxon>
        <taxon>Embryophyta</taxon>
        <taxon>Tracheophyta</taxon>
        <taxon>Spermatophyta</taxon>
        <taxon>Magnoliopsida</taxon>
        <taxon>Liliopsida</taxon>
        <taxon>Zingiberales</taxon>
        <taxon>Musaceae</taxon>
        <taxon>Musa</taxon>
    </lineage>
</organism>
<dbReference type="Gene3D" id="1.10.420.10">
    <property type="entry name" value="Peroxidase, domain 2"/>
    <property type="match status" value="1"/>
</dbReference>
<dbReference type="Proteomes" id="UP001055439">
    <property type="component" value="Chromosome 1"/>
</dbReference>
<keyword evidence="5 14" id="KW-0106">Calcium</keyword>
<comment type="catalytic activity">
    <reaction evidence="1 17">
        <text>2 a phenolic donor + H2O2 = 2 a phenolic radical donor + 2 H2O</text>
        <dbReference type="Rhea" id="RHEA:56136"/>
        <dbReference type="ChEBI" id="CHEBI:15377"/>
        <dbReference type="ChEBI" id="CHEBI:16240"/>
        <dbReference type="ChEBI" id="CHEBI:139520"/>
        <dbReference type="ChEBI" id="CHEBI:139521"/>
        <dbReference type="EC" id="1.11.1.7"/>
    </reaction>
</comment>
<feature type="disulfide bond" evidence="16">
    <location>
        <begin position="247"/>
        <end position="279"/>
    </location>
</feature>
<evidence type="ECO:0000256" key="5">
    <source>
        <dbReference type="ARBA" id="ARBA00022837"/>
    </source>
</evidence>
<evidence type="ECO:0000256" key="17">
    <source>
        <dbReference type="RuleBase" id="RU362060"/>
    </source>
</evidence>
<gene>
    <name evidence="19" type="ORF">MUK42_08398</name>
</gene>
<dbReference type="GO" id="GO:0020037">
    <property type="term" value="F:heme binding"/>
    <property type="evidence" value="ECO:0007669"/>
    <property type="project" value="UniProtKB-UniRule"/>
</dbReference>
<dbReference type="PRINTS" id="PR00458">
    <property type="entry name" value="PEROXIDASE"/>
</dbReference>
<evidence type="ECO:0000256" key="14">
    <source>
        <dbReference type="PIRSR" id="PIRSR600823-3"/>
    </source>
</evidence>
<name>A0A9E7EFV1_9LILI</name>
<dbReference type="GO" id="GO:0006979">
    <property type="term" value="P:response to oxidative stress"/>
    <property type="evidence" value="ECO:0007669"/>
    <property type="project" value="UniProtKB-UniRule"/>
</dbReference>
<keyword evidence="10" id="KW-0873">Pyrrolidone carboxylic acid</keyword>
<feature type="binding site" evidence="14">
    <location>
        <position position="117"/>
    </location>
    <ligand>
        <name>Ca(2+)</name>
        <dbReference type="ChEBI" id="CHEBI:29108"/>
        <label>1</label>
    </ligand>
</feature>
<keyword evidence="7 14" id="KW-0408">Iron</keyword>
<feature type="disulfide bond" evidence="16">
    <location>
        <begin position="85"/>
        <end position="164"/>
    </location>
</feature>
<dbReference type="PROSITE" id="PS50873">
    <property type="entry name" value="PEROXIDASE_4"/>
    <property type="match status" value="1"/>
</dbReference>
<feature type="domain" description="Plant heme peroxidase family profile" evidence="18">
    <location>
        <begin position="75"/>
        <end position="381"/>
    </location>
</feature>
<dbReference type="EMBL" id="CP097502">
    <property type="protein sequence ID" value="URD76132.1"/>
    <property type="molecule type" value="Genomic_DNA"/>
</dbReference>
<dbReference type="FunFam" id="1.10.520.10:FF:000001">
    <property type="entry name" value="Peroxidase"/>
    <property type="match status" value="1"/>
</dbReference>
<evidence type="ECO:0000256" key="12">
    <source>
        <dbReference type="PIRSR" id="PIRSR600823-1"/>
    </source>
</evidence>
<keyword evidence="11 17" id="KW-0376">Hydrogen peroxide</keyword>
<evidence type="ECO:0000313" key="20">
    <source>
        <dbReference type="Proteomes" id="UP001055439"/>
    </source>
</evidence>
<dbReference type="GO" id="GO:0046872">
    <property type="term" value="F:metal ion binding"/>
    <property type="evidence" value="ECO:0007669"/>
    <property type="project" value="UniProtKB-UniRule"/>
</dbReference>
<evidence type="ECO:0000256" key="15">
    <source>
        <dbReference type="PIRSR" id="PIRSR600823-4"/>
    </source>
</evidence>
<evidence type="ECO:0000256" key="3">
    <source>
        <dbReference type="ARBA" id="ARBA00022617"/>
    </source>
</evidence>
<dbReference type="CDD" id="cd00693">
    <property type="entry name" value="secretory_peroxidase"/>
    <property type="match status" value="1"/>
</dbReference>
<dbReference type="FunFam" id="1.10.420.10:FF:000001">
    <property type="entry name" value="Peroxidase"/>
    <property type="match status" value="1"/>
</dbReference>
<dbReference type="GO" id="GO:0140825">
    <property type="term" value="F:lactoperoxidase activity"/>
    <property type="evidence" value="ECO:0007669"/>
    <property type="project" value="UniProtKB-EC"/>
</dbReference>
<evidence type="ECO:0000256" key="2">
    <source>
        <dbReference type="ARBA" id="ARBA00022559"/>
    </source>
</evidence>